<dbReference type="InterPro" id="IPR016187">
    <property type="entry name" value="CTDL_fold"/>
</dbReference>
<dbReference type="STRING" id="34691.A0A182X3V1"/>
<dbReference type="PROSITE" id="PS50041">
    <property type="entry name" value="C_TYPE_LECTIN_2"/>
    <property type="match status" value="4"/>
</dbReference>
<dbReference type="Gene3D" id="3.10.100.10">
    <property type="entry name" value="Mannose-Binding Protein A, subunit A"/>
    <property type="match status" value="4"/>
</dbReference>
<feature type="domain" description="C-type lectin" evidence="1">
    <location>
        <begin position="246"/>
        <end position="381"/>
    </location>
</feature>
<dbReference type="VEuPathDB" id="VectorBase:AQUA004478"/>
<dbReference type="PANTHER" id="PTHR22803">
    <property type="entry name" value="MANNOSE, PHOSPHOLIPASE, LECTIN RECEPTOR RELATED"/>
    <property type="match status" value="1"/>
</dbReference>
<feature type="domain" description="C-type lectin" evidence="1">
    <location>
        <begin position="566"/>
        <end position="687"/>
    </location>
</feature>
<dbReference type="Proteomes" id="UP000076407">
    <property type="component" value="Unassembled WGS sequence"/>
</dbReference>
<protein>
    <recommendedName>
        <fullName evidence="1">C-type lectin domain-containing protein</fullName>
    </recommendedName>
</protein>
<reference evidence="2" key="1">
    <citation type="submission" date="2020-05" db="UniProtKB">
        <authorList>
            <consortium name="EnsemblMetazoa"/>
        </authorList>
    </citation>
    <scope>IDENTIFICATION</scope>
    <source>
        <strain evidence="2">SANGQUA</strain>
    </source>
</reference>
<dbReference type="Pfam" id="PF00059">
    <property type="entry name" value="Lectin_C"/>
    <property type="match status" value="4"/>
</dbReference>
<dbReference type="CDD" id="cd00037">
    <property type="entry name" value="CLECT"/>
    <property type="match status" value="4"/>
</dbReference>
<dbReference type="InterPro" id="IPR001304">
    <property type="entry name" value="C-type_lectin-like"/>
</dbReference>
<dbReference type="SMART" id="SM00034">
    <property type="entry name" value="CLECT"/>
    <property type="match status" value="4"/>
</dbReference>
<evidence type="ECO:0000313" key="3">
    <source>
        <dbReference type="Proteomes" id="UP000076407"/>
    </source>
</evidence>
<keyword evidence="3" id="KW-1185">Reference proteome</keyword>
<dbReference type="EnsemblMetazoa" id="AQUA004478-RA">
    <property type="protein sequence ID" value="AQUA004478-PA"/>
    <property type="gene ID" value="AQUA004478"/>
</dbReference>
<feature type="domain" description="C-type lectin" evidence="1">
    <location>
        <begin position="72"/>
        <end position="199"/>
    </location>
</feature>
<name>A0A182X3V1_ANOQN</name>
<dbReference type="SUPFAM" id="SSF56436">
    <property type="entry name" value="C-type lectin-like"/>
    <property type="match status" value="4"/>
</dbReference>
<feature type="domain" description="C-type lectin" evidence="1">
    <location>
        <begin position="403"/>
        <end position="531"/>
    </location>
</feature>
<dbReference type="InterPro" id="IPR016186">
    <property type="entry name" value="C-type_lectin-like/link_sf"/>
</dbReference>
<proteinExistence type="predicted"/>
<evidence type="ECO:0000313" key="2">
    <source>
        <dbReference type="EnsemblMetazoa" id="AQUA004478-PA"/>
    </source>
</evidence>
<dbReference type="AlphaFoldDB" id="A0A182X3V1"/>
<dbReference type="InterPro" id="IPR050111">
    <property type="entry name" value="C-type_lectin/snaclec_domain"/>
</dbReference>
<organism evidence="2 3">
    <name type="scientific">Anopheles quadriannulatus</name>
    <name type="common">Mosquito</name>
    <dbReference type="NCBI Taxonomy" id="34691"/>
    <lineage>
        <taxon>Eukaryota</taxon>
        <taxon>Metazoa</taxon>
        <taxon>Ecdysozoa</taxon>
        <taxon>Arthropoda</taxon>
        <taxon>Hexapoda</taxon>
        <taxon>Insecta</taxon>
        <taxon>Pterygota</taxon>
        <taxon>Neoptera</taxon>
        <taxon>Endopterygota</taxon>
        <taxon>Diptera</taxon>
        <taxon>Nematocera</taxon>
        <taxon>Culicoidea</taxon>
        <taxon>Culicidae</taxon>
        <taxon>Anophelinae</taxon>
        <taxon>Anopheles</taxon>
    </lineage>
</organism>
<evidence type="ECO:0000259" key="1">
    <source>
        <dbReference type="PROSITE" id="PS50041"/>
    </source>
</evidence>
<accession>A0A182X3V1</accession>
<sequence>MAWMSANDLGEEDEFHWVATVTKSTTARPFFPNYYYTFNDRFCGRECNVTCIIGLISTHQDDDTSELCLGKYYFGNTFKINWYKAMNYCRSRGMFLVSINNHAQLNDVIRCIQKSGHMNLNNDLDMWTSGNDLGEEGQFFFSSTGERLTFNRWDKGEPNNAWHGMCVYENCVTLHFKLHSVNYTFGDRPCGKEKFFMCETFTMETKRLANLMAILVSLLAVGFTSPQHAINTNELCRGKYYFFNTFKEKSYYLGTTFKLNWHKAAAFCRSQRLFLVSINSQSQLDEVIEYVNKSGFFNANESNLQLWTSGNDLGEQNQFLWTSTGERITFNQWTQGEPNHGRVNDCTVERCVVLQHYQNGLGATYSFDDRPCEREYFFMCESLDVQAQQHVEIDFAASRHKEYLFISTFNLSWHKAFEYCRGQGMFLVSIQNREELEAVKDAINMSGFWKKNHYLHMWTSLNDIGEEGQYYWASTGTRNQLDLWRDTDPNNSQHDSCTDEDCVALVHFRDLTVTYGLDDRACSSEFMFMCETNDETTDTVSAAPANGTSAGGLGHDIRSLPAEGLNWYKAVEYCRSRGMFLLSVRNAEEREAVIEYLDSTGYTKTHKGLMAWISANDLGEEGEFHWASTGERVNYQNWSETEPNDYKIDDCNGEDCAILEYWSEGGANYNYTFNDRFCGREYLFICETLPA</sequence>